<feature type="compositionally biased region" description="Polar residues" evidence="1">
    <location>
        <begin position="1"/>
        <end position="10"/>
    </location>
</feature>
<keyword evidence="4" id="KW-1185">Reference proteome</keyword>
<keyword evidence="2" id="KW-1133">Transmembrane helix</keyword>
<feature type="region of interest" description="Disordered" evidence="1">
    <location>
        <begin position="1"/>
        <end position="26"/>
    </location>
</feature>
<protein>
    <submittedName>
        <fullName evidence="3">Uncharacterized protein</fullName>
    </submittedName>
</protein>
<reference evidence="3" key="1">
    <citation type="journal article" date="2023" name="G3 (Bethesda)">
        <title>A reference genome for the long-term kleptoplast-retaining sea slug Elysia crispata morphotype clarki.</title>
        <authorList>
            <person name="Eastman K.E."/>
            <person name="Pendleton A.L."/>
            <person name="Shaikh M.A."/>
            <person name="Suttiyut T."/>
            <person name="Ogas R."/>
            <person name="Tomko P."/>
            <person name="Gavelis G."/>
            <person name="Widhalm J.R."/>
            <person name="Wisecaver J.H."/>
        </authorList>
    </citation>
    <scope>NUCLEOTIDE SEQUENCE</scope>
    <source>
        <strain evidence="3">ECLA1</strain>
    </source>
</reference>
<keyword evidence="2" id="KW-0812">Transmembrane</keyword>
<feature type="transmembrane region" description="Helical" evidence="2">
    <location>
        <begin position="55"/>
        <end position="78"/>
    </location>
</feature>
<dbReference type="EMBL" id="JAWDGP010000593">
    <property type="protein sequence ID" value="KAK3799079.1"/>
    <property type="molecule type" value="Genomic_DNA"/>
</dbReference>
<gene>
    <name evidence="3" type="ORF">RRG08_051360</name>
</gene>
<sequence length="81" mass="8826">MRAAAKTSNAFGDRAKSPGQRAVKPYGASAQQCLKITSTEVDSHKQGLKKNRENYILILFLQTCGGFVSSHNSIWLALFAP</sequence>
<name>A0AAE1E993_9GAST</name>
<evidence type="ECO:0000256" key="1">
    <source>
        <dbReference type="SAM" id="MobiDB-lite"/>
    </source>
</evidence>
<dbReference type="AlphaFoldDB" id="A0AAE1E993"/>
<accession>A0AAE1E993</accession>
<keyword evidence="2" id="KW-0472">Membrane</keyword>
<dbReference type="Proteomes" id="UP001283361">
    <property type="component" value="Unassembled WGS sequence"/>
</dbReference>
<comment type="caution">
    <text evidence="3">The sequence shown here is derived from an EMBL/GenBank/DDBJ whole genome shotgun (WGS) entry which is preliminary data.</text>
</comment>
<organism evidence="3 4">
    <name type="scientific">Elysia crispata</name>
    <name type="common">lettuce slug</name>
    <dbReference type="NCBI Taxonomy" id="231223"/>
    <lineage>
        <taxon>Eukaryota</taxon>
        <taxon>Metazoa</taxon>
        <taxon>Spiralia</taxon>
        <taxon>Lophotrochozoa</taxon>
        <taxon>Mollusca</taxon>
        <taxon>Gastropoda</taxon>
        <taxon>Heterobranchia</taxon>
        <taxon>Euthyneura</taxon>
        <taxon>Panpulmonata</taxon>
        <taxon>Sacoglossa</taxon>
        <taxon>Placobranchoidea</taxon>
        <taxon>Plakobranchidae</taxon>
        <taxon>Elysia</taxon>
    </lineage>
</organism>
<evidence type="ECO:0000313" key="3">
    <source>
        <dbReference type="EMBL" id="KAK3799079.1"/>
    </source>
</evidence>
<evidence type="ECO:0000256" key="2">
    <source>
        <dbReference type="SAM" id="Phobius"/>
    </source>
</evidence>
<proteinExistence type="predicted"/>
<evidence type="ECO:0000313" key="4">
    <source>
        <dbReference type="Proteomes" id="UP001283361"/>
    </source>
</evidence>